<reference evidence="1" key="1">
    <citation type="submission" date="2021-01" db="EMBL/GenBank/DDBJ databases">
        <authorList>
            <consortium name="Genoscope - CEA"/>
            <person name="William W."/>
        </authorList>
    </citation>
    <scope>NUCLEOTIDE SEQUENCE</scope>
</reference>
<evidence type="ECO:0000313" key="2">
    <source>
        <dbReference type="Proteomes" id="UP000692954"/>
    </source>
</evidence>
<dbReference type="EMBL" id="CAJJDN010000292">
    <property type="protein sequence ID" value="CAD8130456.1"/>
    <property type="molecule type" value="Genomic_DNA"/>
</dbReference>
<comment type="caution">
    <text evidence="1">The sequence shown here is derived from an EMBL/GenBank/DDBJ whole genome shotgun (WGS) entry which is preliminary data.</text>
</comment>
<dbReference type="Proteomes" id="UP000692954">
    <property type="component" value="Unassembled WGS sequence"/>
</dbReference>
<name>A0A8S1RRM1_9CILI</name>
<organism evidence="1 2">
    <name type="scientific">Paramecium sonneborni</name>
    <dbReference type="NCBI Taxonomy" id="65129"/>
    <lineage>
        <taxon>Eukaryota</taxon>
        <taxon>Sar</taxon>
        <taxon>Alveolata</taxon>
        <taxon>Ciliophora</taxon>
        <taxon>Intramacronucleata</taxon>
        <taxon>Oligohymenophorea</taxon>
        <taxon>Peniculida</taxon>
        <taxon>Parameciidae</taxon>
        <taxon>Paramecium</taxon>
    </lineage>
</organism>
<gene>
    <name evidence="1" type="ORF">PSON_ATCC_30995.1.T2920002</name>
</gene>
<sequence length="116" mass="13637">MSIAEIWTKKMKKQCDKILEEMKKKQNKQILDLSKQQSIDNRQIEESIQSPKNASVIQYKNKKVVQIKSISQSQIVTQTPKPIRNRFASNFHFEPIQYSPIQQYHHNSQSISSSIY</sequence>
<accession>A0A8S1RRM1</accession>
<proteinExistence type="predicted"/>
<dbReference type="AlphaFoldDB" id="A0A8S1RRM1"/>
<keyword evidence="2" id="KW-1185">Reference proteome</keyword>
<protein>
    <submittedName>
        <fullName evidence="1">Uncharacterized protein</fullName>
    </submittedName>
</protein>
<evidence type="ECO:0000313" key="1">
    <source>
        <dbReference type="EMBL" id="CAD8130456.1"/>
    </source>
</evidence>